<keyword evidence="4" id="KW-0472">Membrane</keyword>
<dbReference type="Proteomes" id="UP000195570">
    <property type="component" value="Unassembled WGS sequence"/>
</dbReference>
<keyword evidence="3" id="KW-0336">GPI-anchor</keyword>
<dbReference type="SUPFAM" id="SSF58087">
    <property type="entry name" value="Variant surface glycoprotein (N-terminal domain)"/>
    <property type="match status" value="1"/>
</dbReference>
<comment type="caution">
    <text evidence="9">The sequence shown here is derived from an EMBL/GenBank/DDBJ whole genome shotgun (WGS) entry which is preliminary data.</text>
</comment>
<dbReference type="GO" id="GO:0042783">
    <property type="term" value="P:symbiont-mediated evasion of host immune response"/>
    <property type="evidence" value="ECO:0007669"/>
    <property type="project" value="InterPro"/>
</dbReference>
<dbReference type="Pfam" id="PF00913">
    <property type="entry name" value="Trypan_glycop"/>
    <property type="match status" value="1"/>
</dbReference>
<keyword evidence="10" id="KW-1185">Reference proteome</keyword>
<keyword evidence="6" id="KW-0449">Lipoprotein</keyword>
<feature type="region of interest" description="Disordered" evidence="7">
    <location>
        <begin position="126"/>
        <end position="147"/>
    </location>
</feature>
<accession>A0A1G4I9Q8</accession>
<proteinExistence type="predicted"/>
<evidence type="ECO:0000256" key="1">
    <source>
        <dbReference type="ARBA" id="ARBA00004609"/>
    </source>
</evidence>
<dbReference type="GO" id="GO:0098552">
    <property type="term" value="C:side of membrane"/>
    <property type="evidence" value="ECO:0007669"/>
    <property type="project" value="UniProtKB-KW"/>
</dbReference>
<feature type="domain" description="Trypanosome variant surface glycoprotein A-type N-terminal" evidence="8">
    <location>
        <begin position="2"/>
        <end position="245"/>
    </location>
</feature>
<keyword evidence="2" id="KW-1003">Cell membrane</keyword>
<evidence type="ECO:0000256" key="7">
    <source>
        <dbReference type="SAM" id="MobiDB-lite"/>
    </source>
</evidence>
<protein>
    <submittedName>
        <fullName evidence="9">Trypanosome variant surface glycoprotein (A-type), putative</fullName>
    </submittedName>
</protein>
<dbReference type="GeneID" id="92378748"/>
<evidence type="ECO:0000259" key="8">
    <source>
        <dbReference type="Pfam" id="PF00913"/>
    </source>
</evidence>
<evidence type="ECO:0000256" key="5">
    <source>
        <dbReference type="ARBA" id="ARBA00023180"/>
    </source>
</evidence>
<name>A0A1G4I9Q8_TRYEQ</name>
<evidence type="ECO:0000256" key="3">
    <source>
        <dbReference type="ARBA" id="ARBA00022622"/>
    </source>
</evidence>
<dbReference type="GO" id="GO:0005886">
    <property type="term" value="C:plasma membrane"/>
    <property type="evidence" value="ECO:0007669"/>
    <property type="project" value="UniProtKB-SubCell"/>
</dbReference>
<reference evidence="9" key="1">
    <citation type="submission" date="2016-09" db="EMBL/GenBank/DDBJ databases">
        <authorList>
            <person name="Hebert L."/>
            <person name="Moumen B."/>
        </authorList>
    </citation>
    <scope>NUCLEOTIDE SEQUENCE [LARGE SCALE GENOMIC DNA]</scope>
    <source>
        <strain evidence="9">OVI</strain>
    </source>
</reference>
<keyword evidence="5" id="KW-0325">Glycoprotein</keyword>
<evidence type="ECO:0000256" key="2">
    <source>
        <dbReference type="ARBA" id="ARBA00022475"/>
    </source>
</evidence>
<dbReference type="RefSeq" id="XP_067079844.1">
    <property type="nucleotide sequence ID" value="XM_067223743.1"/>
</dbReference>
<evidence type="ECO:0000256" key="6">
    <source>
        <dbReference type="ARBA" id="ARBA00023288"/>
    </source>
</evidence>
<dbReference type="VEuPathDB" id="TriTrypDB:TEOVI_000480800"/>
<organism evidence="9 10">
    <name type="scientific">Trypanosoma equiperdum</name>
    <dbReference type="NCBI Taxonomy" id="5694"/>
    <lineage>
        <taxon>Eukaryota</taxon>
        <taxon>Discoba</taxon>
        <taxon>Euglenozoa</taxon>
        <taxon>Kinetoplastea</taxon>
        <taxon>Metakinetoplastina</taxon>
        <taxon>Trypanosomatida</taxon>
        <taxon>Trypanosomatidae</taxon>
        <taxon>Trypanosoma</taxon>
    </lineage>
</organism>
<dbReference type="AlphaFoldDB" id="A0A1G4I9Q8"/>
<evidence type="ECO:0000256" key="4">
    <source>
        <dbReference type="ARBA" id="ARBA00023136"/>
    </source>
</evidence>
<dbReference type="EMBL" id="CZPT02001055">
    <property type="protein sequence ID" value="SCU68748.1"/>
    <property type="molecule type" value="Genomic_DNA"/>
</dbReference>
<dbReference type="InterPro" id="IPR001812">
    <property type="entry name" value="Trypano_VSG_A_N_dom"/>
</dbReference>
<evidence type="ECO:0000313" key="9">
    <source>
        <dbReference type="EMBL" id="SCU68748.1"/>
    </source>
</evidence>
<comment type="subcellular location">
    <subcellularLocation>
        <location evidence="1">Cell membrane</location>
        <topology evidence="1">Lipid-anchor</topology>
        <topology evidence="1">GPI-anchor</topology>
    </subcellularLocation>
</comment>
<evidence type="ECO:0000313" key="10">
    <source>
        <dbReference type="Proteomes" id="UP000195570"/>
    </source>
</evidence>
<sequence length="277" mass="29108">MRKTAAEVKSDLAAGDAKLAQTEQLRDQMTIYGLLWQSKKSKAIAMIAAQATQTIIHSFYTTMQRQASAGMVKAATTGILGGQIIEAMNLLEQLRASTATTNGAYLTQTASAKADAQLSRELAGCSSTDIPTSSELDSTNRFDSTGLQGELASGSATGNGGCDFTKCNFIAHPPSDIKFFDDQEMANQLSIVAGLLSTSSGGVTFNNPGSLKHDTADSPTMHAVLAAIKAAHNYEQTPATAAIDPFNELYAMLGAEGRFSHVNFAINGRFKAPEAGA</sequence>
<gene>
    <name evidence="9" type="ORF">TEOVI_000480800</name>
</gene>
<dbReference type="Gene3D" id="3.90.150.10">
    <property type="entry name" value="Variant Surface Glycoprotein, subunit A domain 1"/>
    <property type="match status" value="1"/>
</dbReference>